<dbReference type="GO" id="GO:0046872">
    <property type="term" value="F:metal ion binding"/>
    <property type="evidence" value="ECO:0007669"/>
    <property type="project" value="UniProtKB-KW"/>
</dbReference>
<evidence type="ECO:0000256" key="15">
    <source>
        <dbReference type="SAM" id="Coils"/>
    </source>
</evidence>
<dbReference type="PROSITE" id="PS50860">
    <property type="entry name" value="AA_TRNA_LIGASE_II_ALA"/>
    <property type="match status" value="1"/>
</dbReference>
<dbReference type="Gene3D" id="3.30.54.20">
    <property type="match status" value="1"/>
</dbReference>
<keyword evidence="6" id="KW-0820">tRNA-binding</keyword>
<dbReference type="Gene3D" id="3.30.980.10">
    <property type="entry name" value="Threonyl-trna Synthetase, Chain A, domain 2"/>
    <property type="match status" value="1"/>
</dbReference>
<dbReference type="GO" id="GO:0005829">
    <property type="term" value="C:cytosol"/>
    <property type="evidence" value="ECO:0007669"/>
    <property type="project" value="TreeGrafter"/>
</dbReference>
<dbReference type="InterPro" id="IPR009000">
    <property type="entry name" value="Transl_B-barrel_sf"/>
</dbReference>
<evidence type="ECO:0000256" key="3">
    <source>
        <dbReference type="ARBA" id="ARBA00008226"/>
    </source>
</evidence>
<dbReference type="FunFam" id="2.40.30.130:FF:000001">
    <property type="entry name" value="Alanine--tRNA ligase"/>
    <property type="match status" value="1"/>
</dbReference>
<gene>
    <name evidence="17" type="ORF">METZ01_LOCUS159708</name>
</gene>
<evidence type="ECO:0000256" key="1">
    <source>
        <dbReference type="ARBA" id="ARBA00001947"/>
    </source>
</evidence>
<evidence type="ECO:0000256" key="6">
    <source>
        <dbReference type="ARBA" id="ARBA00022555"/>
    </source>
</evidence>
<keyword evidence="10" id="KW-0862">Zinc</keyword>
<dbReference type="EC" id="6.1.1.7" evidence="4"/>
<dbReference type="SUPFAM" id="SSF101353">
    <property type="entry name" value="Putative anticodon-binding domain of alanyl-tRNA synthetase (AlaRS)"/>
    <property type="match status" value="1"/>
</dbReference>
<dbReference type="Gene3D" id="2.40.30.130">
    <property type="match status" value="1"/>
</dbReference>
<dbReference type="SUPFAM" id="SSF55186">
    <property type="entry name" value="ThrRS/AlaRS common domain"/>
    <property type="match status" value="1"/>
</dbReference>
<evidence type="ECO:0000256" key="14">
    <source>
        <dbReference type="ARBA" id="ARBA00023146"/>
    </source>
</evidence>
<dbReference type="InterPro" id="IPR018165">
    <property type="entry name" value="Ala-tRNA-synth_IIc_core"/>
</dbReference>
<protein>
    <recommendedName>
        <fullName evidence="5">Alanine--tRNA ligase</fullName>
        <ecNumber evidence="4">6.1.1.7</ecNumber>
    </recommendedName>
</protein>
<keyword evidence="8" id="KW-0479">Metal-binding</keyword>
<dbReference type="CDD" id="cd00673">
    <property type="entry name" value="AlaRS_core"/>
    <property type="match status" value="1"/>
</dbReference>
<dbReference type="InterPro" id="IPR050058">
    <property type="entry name" value="Ala-tRNA_ligase"/>
</dbReference>
<dbReference type="PRINTS" id="PR00980">
    <property type="entry name" value="TRNASYNTHALA"/>
</dbReference>
<dbReference type="InterPro" id="IPR018164">
    <property type="entry name" value="Ala-tRNA-synth_IIc_N"/>
</dbReference>
<feature type="non-terminal residue" evidence="17">
    <location>
        <position position="1"/>
    </location>
</feature>
<dbReference type="Gene3D" id="3.30.930.10">
    <property type="entry name" value="Bira Bifunctional Protein, Domain 2"/>
    <property type="match status" value="1"/>
</dbReference>
<dbReference type="Pfam" id="PF07973">
    <property type="entry name" value="tRNA_SAD"/>
    <property type="match status" value="1"/>
</dbReference>
<dbReference type="GO" id="GO:0002161">
    <property type="term" value="F:aminoacyl-tRNA deacylase activity"/>
    <property type="evidence" value="ECO:0007669"/>
    <property type="project" value="TreeGrafter"/>
</dbReference>
<dbReference type="NCBIfam" id="TIGR00344">
    <property type="entry name" value="alaS"/>
    <property type="match status" value="1"/>
</dbReference>
<evidence type="ECO:0000256" key="10">
    <source>
        <dbReference type="ARBA" id="ARBA00022833"/>
    </source>
</evidence>
<dbReference type="GO" id="GO:0005524">
    <property type="term" value="F:ATP binding"/>
    <property type="evidence" value="ECO:0007669"/>
    <property type="project" value="UniProtKB-KW"/>
</dbReference>
<evidence type="ECO:0000259" key="16">
    <source>
        <dbReference type="PROSITE" id="PS50860"/>
    </source>
</evidence>
<dbReference type="EMBL" id="UINC01027504">
    <property type="protein sequence ID" value="SVB06854.1"/>
    <property type="molecule type" value="Genomic_DNA"/>
</dbReference>
<evidence type="ECO:0000313" key="17">
    <source>
        <dbReference type="EMBL" id="SVB06854.1"/>
    </source>
</evidence>
<dbReference type="InterPro" id="IPR018162">
    <property type="entry name" value="Ala-tRNA-ligase_IIc_anticod-bd"/>
</dbReference>
<keyword evidence="7" id="KW-0436">Ligase</keyword>
<accession>A0A382AZR9</accession>
<evidence type="ECO:0000256" key="13">
    <source>
        <dbReference type="ARBA" id="ARBA00022917"/>
    </source>
</evidence>
<evidence type="ECO:0000256" key="8">
    <source>
        <dbReference type="ARBA" id="ARBA00022723"/>
    </source>
</evidence>
<dbReference type="PANTHER" id="PTHR11777">
    <property type="entry name" value="ALANYL-TRNA SYNTHETASE"/>
    <property type="match status" value="1"/>
</dbReference>
<evidence type="ECO:0000256" key="4">
    <source>
        <dbReference type="ARBA" id="ARBA00013168"/>
    </source>
</evidence>
<proteinExistence type="inferred from homology"/>
<feature type="non-terminal residue" evidence="17">
    <location>
        <position position="741"/>
    </location>
</feature>
<keyword evidence="12" id="KW-0694">RNA-binding</keyword>
<keyword evidence="14" id="KW-0030">Aminoacyl-tRNA synthetase</keyword>
<dbReference type="FunFam" id="3.30.930.10:FF:000004">
    <property type="entry name" value="Alanine--tRNA ligase"/>
    <property type="match status" value="1"/>
</dbReference>
<evidence type="ECO:0000256" key="11">
    <source>
        <dbReference type="ARBA" id="ARBA00022840"/>
    </source>
</evidence>
<keyword evidence="13" id="KW-0648">Protein biosynthesis</keyword>
<dbReference type="InterPro" id="IPR045864">
    <property type="entry name" value="aa-tRNA-synth_II/BPL/LPL"/>
</dbReference>
<dbReference type="Gene3D" id="6.10.250.550">
    <property type="match status" value="1"/>
</dbReference>
<dbReference type="InterPro" id="IPR002318">
    <property type="entry name" value="Ala-tRNA-lgiase_IIc"/>
</dbReference>
<dbReference type="InterPro" id="IPR018163">
    <property type="entry name" value="Thr/Ala-tRNA-synth_IIc_edit"/>
</dbReference>
<feature type="coiled-coil region" evidence="15">
    <location>
        <begin position="670"/>
        <end position="697"/>
    </location>
</feature>
<keyword evidence="15" id="KW-0175">Coiled coil</keyword>
<dbReference type="FunFam" id="3.30.54.20:FF:000001">
    <property type="entry name" value="Alanine--tRNA ligase"/>
    <property type="match status" value="1"/>
</dbReference>
<dbReference type="GO" id="GO:0045892">
    <property type="term" value="P:negative regulation of DNA-templated transcription"/>
    <property type="evidence" value="ECO:0007669"/>
    <property type="project" value="TreeGrafter"/>
</dbReference>
<dbReference type="SMART" id="SM00863">
    <property type="entry name" value="tRNA_SAD"/>
    <property type="match status" value="1"/>
</dbReference>
<name>A0A382AZR9_9ZZZZ</name>
<keyword evidence="9" id="KW-0547">Nucleotide-binding</keyword>
<sequence length="741" mass="81567">KDVFLGREKRATPRAVSSQRCLRAGGKHNDLENVGYTGRHHTFFEMLGNFSFGDYFKDEAIHYAWEFITDVLNLPPERLWVTVFEEDDDAAEIWLKGVGIDSSRFSQMGKKSNFWAMGDTGPCGPCSEIFYDHGPEVGGEPPGSADEDGDRYVEIWNLVFMQFNRDSSGRLTALPKPSVDTGMGLERLAAVMQGASSNYEIDIFKRLIEEAAEITGTEDISDKSLRVIADHIRACSFLIADGVLPGNENRNYVLRRIIRRAIRHGYKLGAREPFFYKLVRPLEVQMGPAYPELTERCEEVERALRQEEQRFAETLHQGMGILEDAIQELGPEKIIPGETVFKLYDTFGFPRDLTADIARERGLTVDEKGFEVEMEAQRKRARKGSRFAAGSPDLPSLKTSTTFTGYETLSSAGRVEALFSGGEPVDFLKSGSDGIVVLDATPFYPEGGGQVGDAGVLRAKGKLFGVTDTQKLGSAYGHIGTVSEGRIKVGDAVTAEVDENLRASVVLNHSATHLLHAALRAVLGQHVQQKGSLVAPDRTRFDFSHHEPVTPEQVEDIERLVNQQIRLNNEAEICVMPYQEAIDSGALHFFGDKYAEEVRVLKLGDFSTELCGGTHVNRTGDIGFFKIVSEGGIASGVRRIEAVTGEGALSWVKENENVLKGVADIVKAGREDLTEKVQQLGEQKSVLERQLQSLKGKFTASRTGGLAKQAEDVGGVRLVVARLDGADSKGLSEAVDQLKEE</sequence>
<comment type="cofactor">
    <cofactor evidence="1">
        <name>Zn(2+)</name>
        <dbReference type="ChEBI" id="CHEBI:29105"/>
    </cofactor>
</comment>
<dbReference type="SUPFAM" id="SSF50447">
    <property type="entry name" value="Translation proteins"/>
    <property type="match status" value="1"/>
</dbReference>
<dbReference type="GO" id="GO:0000049">
    <property type="term" value="F:tRNA binding"/>
    <property type="evidence" value="ECO:0007669"/>
    <property type="project" value="UniProtKB-KW"/>
</dbReference>
<keyword evidence="11" id="KW-0067">ATP-binding</keyword>
<dbReference type="InterPro" id="IPR023033">
    <property type="entry name" value="Ala_tRNA_ligase_euk/bac"/>
</dbReference>
<dbReference type="FunFam" id="3.30.980.10:FF:000004">
    <property type="entry name" value="Alanine--tRNA ligase, cytoplasmic"/>
    <property type="match status" value="1"/>
</dbReference>
<evidence type="ECO:0000256" key="7">
    <source>
        <dbReference type="ARBA" id="ARBA00022598"/>
    </source>
</evidence>
<evidence type="ECO:0000256" key="12">
    <source>
        <dbReference type="ARBA" id="ARBA00022884"/>
    </source>
</evidence>
<dbReference type="InterPro" id="IPR012947">
    <property type="entry name" value="tRNA_SAD"/>
</dbReference>
<dbReference type="GO" id="GO:0006419">
    <property type="term" value="P:alanyl-tRNA aminoacylation"/>
    <property type="evidence" value="ECO:0007669"/>
    <property type="project" value="InterPro"/>
</dbReference>
<evidence type="ECO:0000256" key="9">
    <source>
        <dbReference type="ARBA" id="ARBA00022741"/>
    </source>
</evidence>
<dbReference type="HAMAP" id="MF_00036_B">
    <property type="entry name" value="Ala_tRNA_synth_B"/>
    <property type="match status" value="1"/>
</dbReference>
<dbReference type="AlphaFoldDB" id="A0A382AZR9"/>
<evidence type="ECO:0000256" key="5">
    <source>
        <dbReference type="ARBA" id="ARBA00017959"/>
    </source>
</evidence>
<dbReference type="Pfam" id="PF01411">
    <property type="entry name" value="tRNA-synt_2c"/>
    <property type="match status" value="1"/>
</dbReference>
<organism evidence="17">
    <name type="scientific">marine metagenome</name>
    <dbReference type="NCBI Taxonomy" id="408172"/>
    <lineage>
        <taxon>unclassified sequences</taxon>
        <taxon>metagenomes</taxon>
        <taxon>ecological metagenomes</taxon>
    </lineage>
</organism>
<reference evidence="17" key="1">
    <citation type="submission" date="2018-05" db="EMBL/GenBank/DDBJ databases">
        <authorList>
            <person name="Lanie J.A."/>
            <person name="Ng W.-L."/>
            <person name="Kazmierczak K.M."/>
            <person name="Andrzejewski T.M."/>
            <person name="Davidsen T.M."/>
            <person name="Wayne K.J."/>
            <person name="Tettelin H."/>
            <person name="Glass J.I."/>
            <person name="Rusch D."/>
            <person name="Podicherti R."/>
            <person name="Tsui H.-C.T."/>
            <person name="Winkler M.E."/>
        </authorList>
    </citation>
    <scope>NUCLEOTIDE SEQUENCE</scope>
</reference>
<feature type="coiled-coil region" evidence="15">
    <location>
        <begin position="290"/>
        <end position="317"/>
    </location>
</feature>
<feature type="domain" description="Alanyl-transfer RNA synthetases family profile" evidence="16">
    <location>
        <begin position="1"/>
        <end position="654"/>
    </location>
</feature>
<dbReference type="SUPFAM" id="SSF55681">
    <property type="entry name" value="Class II aaRS and biotin synthetases"/>
    <property type="match status" value="1"/>
</dbReference>
<comment type="similarity">
    <text evidence="3">Belongs to the class-II aminoacyl-tRNA synthetase family.</text>
</comment>
<comment type="subcellular location">
    <subcellularLocation>
        <location evidence="2">Cytoplasm</location>
    </subcellularLocation>
</comment>
<dbReference type="GO" id="GO:0004813">
    <property type="term" value="F:alanine-tRNA ligase activity"/>
    <property type="evidence" value="ECO:0007669"/>
    <property type="project" value="UniProtKB-EC"/>
</dbReference>
<dbReference type="PANTHER" id="PTHR11777:SF9">
    <property type="entry name" value="ALANINE--TRNA LIGASE, CYTOPLASMIC"/>
    <property type="match status" value="1"/>
</dbReference>
<evidence type="ECO:0000256" key="2">
    <source>
        <dbReference type="ARBA" id="ARBA00004496"/>
    </source>
</evidence>